<dbReference type="Proteomes" id="UP000028999">
    <property type="component" value="Unassembled WGS sequence"/>
</dbReference>
<sequence>MEDRDHLFLRCPTSEVIWACVLRRLGAHHHSFHTWTAMMDWLSLKDSRTITLLKRLASQATIYNIWTERNRRIHDNVITPPAMIFKTIDRSIRDVILGKRNNSNFRKAMELWLSYE</sequence>
<dbReference type="Gramene" id="CDY53039">
    <property type="protein sequence ID" value="CDY53039"/>
    <property type="gene ID" value="GSBRNA2T00008439001"/>
</dbReference>
<name>A0A078IUF0_BRANA</name>
<evidence type="ECO:0000313" key="1">
    <source>
        <dbReference type="EMBL" id="CDY53039.1"/>
    </source>
</evidence>
<dbReference type="EMBL" id="LK033157">
    <property type="protein sequence ID" value="CDY53039.1"/>
    <property type="molecule type" value="Genomic_DNA"/>
</dbReference>
<reference evidence="1 2" key="1">
    <citation type="journal article" date="2014" name="Science">
        <title>Plant genetics. Early allopolyploid evolution in the post-Neolithic Brassica napus oilseed genome.</title>
        <authorList>
            <person name="Chalhoub B."/>
            <person name="Denoeud F."/>
            <person name="Liu S."/>
            <person name="Parkin I.A."/>
            <person name="Tang H."/>
            <person name="Wang X."/>
            <person name="Chiquet J."/>
            <person name="Belcram H."/>
            <person name="Tong C."/>
            <person name="Samans B."/>
            <person name="Correa M."/>
            <person name="Da Silva C."/>
            <person name="Just J."/>
            <person name="Falentin C."/>
            <person name="Koh C.S."/>
            <person name="Le Clainche I."/>
            <person name="Bernard M."/>
            <person name="Bento P."/>
            <person name="Noel B."/>
            <person name="Labadie K."/>
            <person name="Alberti A."/>
            <person name="Charles M."/>
            <person name="Arnaud D."/>
            <person name="Guo H."/>
            <person name="Daviaud C."/>
            <person name="Alamery S."/>
            <person name="Jabbari K."/>
            <person name="Zhao M."/>
            <person name="Edger P.P."/>
            <person name="Chelaifa H."/>
            <person name="Tack D."/>
            <person name="Lassalle G."/>
            <person name="Mestiri I."/>
            <person name="Schnel N."/>
            <person name="Le Paslier M.C."/>
            <person name="Fan G."/>
            <person name="Renault V."/>
            <person name="Bayer P.E."/>
            <person name="Golicz A.A."/>
            <person name="Manoli S."/>
            <person name="Lee T.H."/>
            <person name="Thi V.H."/>
            <person name="Chalabi S."/>
            <person name="Hu Q."/>
            <person name="Fan C."/>
            <person name="Tollenaere R."/>
            <person name="Lu Y."/>
            <person name="Battail C."/>
            <person name="Shen J."/>
            <person name="Sidebottom C.H."/>
            <person name="Wang X."/>
            <person name="Canaguier A."/>
            <person name="Chauveau A."/>
            <person name="Berard A."/>
            <person name="Deniot G."/>
            <person name="Guan M."/>
            <person name="Liu Z."/>
            <person name="Sun F."/>
            <person name="Lim Y.P."/>
            <person name="Lyons E."/>
            <person name="Town C.D."/>
            <person name="Bancroft I."/>
            <person name="Wang X."/>
            <person name="Meng J."/>
            <person name="Ma J."/>
            <person name="Pires J.C."/>
            <person name="King G.J."/>
            <person name="Brunel D."/>
            <person name="Delourme R."/>
            <person name="Renard M."/>
            <person name="Aury J.M."/>
            <person name="Adams K.L."/>
            <person name="Batley J."/>
            <person name="Snowdon R.J."/>
            <person name="Tost J."/>
            <person name="Edwards D."/>
            <person name="Zhou Y."/>
            <person name="Hua W."/>
            <person name="Sharpe A.G."/>
            <person name="Paterson A.H."/>
            <person name="Guan C."/>
            <person name="Wincker P."/>
        </authorList>
    </citation>
    <scope>NUCLEOTIDE SEQUENCE [LARGE SCALE GENOMIC DNA]</scope>
    <source>
        <strain evidence="2">cv. Darmor-bzh</strain>
    </source>
</reference>
<gene>
    <name evidence="1" type="primary">BnaC03g73880D</name>
    <name evidence="1" type="ORF">GSBRNA2T00008439001</name>
</gene>
<dbReference type="AlphaFoldDB" id="A0A078IUF0"/>
<proteinExistence type="predicted"/>
<accession>A0A078IUF0</accession>
<keyword evidence="2" id="KW-1185">Reference proteome</keyword>
<dbReference type="PaxDb" id="3708-A0A078IUF0"/>
<dbReference type="STRING" id="3708.A0A078IUF0"/>
<organism evidence="1 2">
    <name type="scientific">Brassica napus</name>
    <name type="common">Rape</name>
    <dbReference type="NCBI Taxonomy" id="3708"/>
    <lineage>
        <taxon>Eukaryota</taxon>
        <taxon>Viridiplantae</taxon>
        <taxon>Streptophyta</taxon>
        <taxon>Embryophyta</taxon>
        <taxon>Tracheophyta</taxon>
        <taxon>Spermatophyta</taxon>
        <taxon>Magnoliopsida</taxon>
        <taxon>eudicotyledons</taxon>
        <taxon>Gunneridae</taxon>
        <taxon>Pentapetalae</taxon>
        <taxon>rosids</taxon>
        <taxon>malvids</taxon>
        <taxon>Brassicales</taxon>
        <taxon>Brassicaceae</taxon>
        <taxon>Brassiceae</taxon>
        <taxon>Brassica</taxon>
    </lineage>
</organism>
<evidence type="ECO:0000313" key="2">
    <source>
        <dbReference type="Proteomes" id="UP000028999"/>
    </source>
</evidence>
<protein>
    <submittedName>
        <fullName evidence="1">BnaC03g73880D protein</fullName>
    </submittedName>
</protein>